<protein>
    <submittedName>
        <fullName evidence="3">SDR family NAD(P)-dependent oxidoreductase</fullName>
    </submittedName>
</protein>
<organism evidence="3 4">
    <name type="scientific">Paractinoplanes ovalisporus</name>
    <dbReference type="NCBI Taxonomy" id="2810368"/>
    <lineage>
        <taxon>Bacteria</taxon>
        <taxon>Bacillati</taxon>
        <taxon>Actinomycetota</taxon>
        <taxon>Actinomycetes</taxon>
        <taxon>Micromonosporales</taxon>
        <taxon>Micromonosporaceae</taxon>
        <taxon>Paractinoplanes</taxon>
    </lineage>
</organism>
<dbReference type="InterPro" id="IPR036291">
    <property type="entry name" value="NAD(P)-bd_dom_sf"/>
</dbReference>
<dbReference type="RefSeq" id="WP_203379817.1">
    <property type="nucleotide sequence ID" value="NZ_JAENHP010000012.1"/>
</dbReference>
<dbReference type="SUPFAM" id="SSF51735">
    <property type="entry name" value="NAD(P)-binding Rossmann-fold domains"/>
    <property type="match status" value="1"/>
</dbReference>
<dbReference type="Proteomes" id="UP000632138">
    <property type="component" value="Unassembled WGS sequence"/>
</dbReference>
<keyword evidence="4" id="KW-1185">Reference proteome</keyword>
<dbReference type="Gene3D" id="3.40.50.720">
    <property type="entry name" value="NAD(P)-binding Rossmann-like Domain"/>
    <property type="match status" value="1"/>
</dbReference>
<keyword evidence="2" id="KW-0560">Oxidoreductase</keyword>
<sequence>MSEQARITTSFDQNSTADDVIAGIDLTGKRVVVTGASSGLGAETARVLAGAGAEVTLAVRNVDTGRKVADAIGSAARVAALDLDDRASIDAFVRTWQGPLHILINNAGIMALPELRRTADGWEQQFATNHLGHFALTVGLHDALAAAHGARVVNVSSANHVSPVVFDDINFENRPYDPWSAYAQSKTANILMAVEAAKRWAGDNITVNAVEPGAIYETGLLRHVEVTPEFQKIVDATPWKTVPQGAATTVFAATSPLLEGVSGCYFEDSNEAVRSEEFGRGVSAHALDEVAARRLWDVSTRWLRG</sequence>
<dbReference type="InterPro" id="IPR002347">
    <property type="entry name" value="SDR_fam"/>
</dbReference>
<evidence type="ECO:0000256" key="1">
    <source>
        <dbReference type="ARBA" id="ARBA00006484"/>
    </source>
</evidence>
<dbReference type="EMBL" id="JAENHP010000012">
    <property type="protein sequence ID" value="MBM2619831.1"/>
    <property type="molecule type" value="Genomic_DNA"/>
</dbReference>
<comment type="caution">
    <text evidence="3">The sequence shown here is derived from an EMBL/GenBank/DDBJ whole genome shotgun (WGS) entry which is preliminary data.</text>
</comment>
<dbReference type="PANTHER" id="PTHR24320:SF283">
    <property type="entry name" value="RETINOL DEHYDROGENASE 11"/>
    <property type="match status" value="1"/>
</dbReference>
<dbReference type="Pfam" id="PF00106">
    <property type="entry name" value="adh_short"/>
    <property type="match status" value="1"/>
</dbReference>
<name>A0ABS2AJ33_9ACTN</name>
<proteinExistence type="inferred from homology"/>
<evidence type="ECO:0000256" key="2">
    <source>
        <dbReference type="ARBA" id="ARBA00023002"/>
    </source>
</evidence>
<comment type="similarity">
    <text evidence="1">Belongs to the short-chain dehydrogenases/reductases (SDR) family.</text>
</comment>
<accession>A0ABS2AJ33</accession>
<reference evidence="3 4" key="1">
    <citation type="submission" date="2021-01" db="EMBL/GenBank/DDBJ databases">
        <title>Actinoplanes sp. nov. LDG1-06 isolated from lichen.</title>
        <authorList>
            <person name="Saeng-In P."/>
            <person name="Phongsopitanun W."/>
            <person name="Kanchanasin P."/>
            <person name="Yuki M."/>
            <person name="Kudo T."/>
            <person name="Ohkuma M."/>
            <person name="Tanasupawat S."/>
        </authorList>
    </citation>
    <scope>NUCLEOTIDE SEQUENCE [LARGE SCALE GENOMIC DNA]</scope>
    <source>
        <strain evidence="3 4">LDG1-06</strain>
    </source>
</reference>
<evidence type="ECO:0000313" key="4">
    <source>
        <dbReference type="Proteomes" id="UP000632138"/>
    </source>
</evidence>
<dbReference type="PRINTS" id="PR00081">
    <property type="entry name" value="GDHRDH"/>
</dbReference>
<evidence type="ECO:0000313" key="3">
    <source>
        <dbReference type="EMBL" id="MBM2619831.1"/>
    </source>
</evidence>
<dbReference type="PANTHER" id="PTHR24320">
    <property type="entry name" value="RETINOL DEHYDROGENASE"/>
    <property type="match status" value="1"/>
</dbReference>
<dbReference type="CDD" id="cd05327">
    <property type="entry name" value="retinol-DH_like_SDR_c_like"/>
    <property type="match status" value="1"/>
</dbReference>
<gene>
    <name evidence="3" type="ORF">JIG36_30405</name>
</gene>